<evidence type="ECO:0000313" key="3">
    <source>
        <dbReference type="Proteomes" id="UP000631114"/>
    </source>
</evidence>
<keyword evidence="3" id="KW-1185">Reference proteome</keyword>
<dbReference type="PANTHER" id="PTHR36011">
    <property type="entry name" value="BAT2 DOMAIN PROTEIN"/>
    <property type="match status" value="1"/>
</dbReference>
<protein>
    <submittedName>
        <fullName evidence="2">Uncharacterized protein</fullName>
    </submittedName>
</protein>
<evidence type="ECO:0000313" key="2">
    <source>
        <dbReference type="EMBL" id="KAF9595681.1"/>
    </source>
</evidence>
<dbReference type="Proteomes" id="UP000631114">
    <property type="component" value="Unassembled WGS sequence"/>
</dbReference>
<feature type="region of interest" description="Disordered" evidence="1">
    <location>
        <begin position="131"/>
        <end position="152"/>
    </location>
</feature>
<evidence type="ECO:0000256" key="1">
    <source>
        <dbReference type="SAM" id="MobiDB-lite"/>
    </source>
</evidence>
<feature type="non-terminal residue" evidence="2">
    <location>
        <position position="237"/>
    </location>
</feature>
<dbReference type="PANTHER" id="PTHR36011:SF1">
    <property type="entry name" value="BAT2 DOMAIN PROTEIN"/>
    <property type="match status" value="1"/>
</dbReference>
<feature type="region of interest" description="Disordered" evidence="1">
    <location>
        <begin position="194"/>
        <end position="237"/>
    </location>
</feature>
<organism evidence="2 3">
    <name type="scientific">Coptis chinensis</name>
    <dbReference type="NCBI Taxonomy" id="261450"/>
    <lineage>
        <taxon>Eukaryota</taxon>
        <taxon>Viridiplantae</taxon>
        <taxon>Streptophyta</taxon>
        <taxon>Embryophyta</taxon>
        <taxon>Tracheophyta</taxon>
        <taxon>Spermatophyta</taxon>
        <taxon>Magnoliopsida</taxon>
        <taxon>Ranunculales</taxon>
        <taxon>Ranunculaceae</taxon>
        <taxon>Coptidoideae</taxon>
        <taxon>Coptis</taxon>
    </lineage>
</organism>
<dbReference type="AlphaFoldDB" id="A0A835H9B5"/>
<comment type="caution">
    <text evidence="2">The sequence shown here is derived from an EMBL/GenBank/DDBJ whole genome shotgun (WGS) entry which is preliminary data.</text>
</comment>
<sequence length="237" mass="25530">EQVKSVKERKAIKASIREEEDTNEVIDLKGDVLVEVFGKDKKGRTRVVGSQILPAQVEHATVGEYLLEKTLASSASASPNVEKELAEVKVSIASLTNLLLAHIAPGIVPPQSAMNTPHGSNSPGLYLMEENKQSQSGDKKKEDPKPEGKVVVGGGWGGWGLARFSVLSDLQKVATLAAEKLSRNAIEVAKNAAKGIGDMQNTVLDSESPKKEEEEAKQSDDDDELRKSTLDKFEKAS</sequence>
<gene>
    <name evidence="2" type="ORF">IFM89_002585</name>
</gene>
<reference evidence="2 3" key="1">
    <citation type="submission" date="2020-10" db="EMBL/GenBank/DDBJ databases">
        <title>The Coptis chinensis genome and diversification of protoberbering-type alkaloids.</title>
        <authorList>
            <person name="Wang B."/>
            <person name="Shu S."/>
            <person name="Song C."/>
            <person name="Liu Y."/>
        </authorList>
    </citation>
    <scope>NUCLEOTIDE SEQUENCE [LARGE SCALE GENOMIC DNA]</scope>
    <source>
        <strain evidence="2">HL-2020</strain>
        <tissue evidence="2">Leaf</tissue>
    </source>
</reference>
<feature type="compositionally biased region" description="Basic and acidic residues" evidence="1">
    <location>
        <begin position="131"/>
        <end position="148"/>
    </location>
</feature>
<feature type="compositionally biased region" description="Basic and acidic residues" evidence="1">
    <location>
        <begin position="207"/>
        <end position="237"/>
    </location>
</feature>
<proteinExistence type="predicted"/>
<dbReference type="EMBL" id="JADFTS010000007">
    <property type="protein sequence ID" value="KAF9595681.1"/>
    <property type="molecule type" value="Genomic_DNA"/>
</dbReference>
<name>A0A835H9B5_9MAGN</name>
<accession>A0A835H9B5</accession>